<evidence type="ECO:0000313" key="3">
    <source>
        <dbReference type="Proteomes" id="UP001432173"/>
    </source>
</evidence>
<accession>A0AAX4J7P1</accession>
<protein>
    <submittedName>
        <fullName evidence="2">Uncharacterized protein</fullName>
    </submittedName>
</protein>
<feature type="region of interest" description="Disordered" evidence="1">
    <location>
        <begin position="35"/>
        <end position="65"/>
    </location>
</feature>
<name>A0AAX4J7P1_9CAUD</name>
<organism evidence="2 3">
    <name type="scientific">Staphylococcus phage CF9</name>
    <dbReference type="NCBI Taxonomy" id="3113741"/>
    <lineage>
        <taxon>Viruses</taxon>
        <taxon>Duplodnaviria</taxon>
        <taxon>Heunggongvirae</taxon>
        <taxon>Uroviricota</taxon>
        <taxon>Caudoviricetes</taxon>
        <taxon>Sextaecvirus</taxon>
    </lineage>
</organism>
<reference evidence="2" key="1">
    <citation type="submission" date="2023-12" db="EMBL/GenBank/DDBJ databases">
        <title>Isolation and Characterisation of Novel Lytic Bacteriophages for therapeutic applications in Prosthetic Joint Infections.</title>
        <authorList>
            <person name="Burton N."/>
            <person name="Melo L.D.R."/>
            <person name="Pearce B."/>
            <person name="Tadesse M.D."/>
            <person name="Vryonis E."/>
            <person name="Sagona A."/>
        </authorList>
    </citation>
    <scope>NUCLEOTIDE SEQUENCE</scope>
</reference>
<evidence type="ECO:0000313" key="2">
    <source>
        <dbReference type="EMBL" id="WRW34582.1"/>
    </source>
</evidence>
<dbReference type="Proteomes" id="UP001432173">
    <property type="component" value="Segment"/>
</dbReference>
<sequence>MIGTLIKDYGFRWSDFDDMTDEDLHDIVNAKAEYKKKRQQNQENKQNNVSPENSLEAFLKSNGLL</sequence>
<gene>
    <name evidence="2" type="ORF">CF9_0021</name>
</gene>
<evidence type="ECO:0000256" key="1">
    <source>
        <dbReference type="SAM" id="MobiDB-lite"/>
    </source>
</evidence>
<dbReference type="EMBL" id="PP034389">
    <property type="protein sequence ID" value="WRW34582.1"/>
    <property type="molecule type" value="Genomic_DNA"/>
</dbReference>
<proteinExistence type="predicted"/>